<evidence type="ECO:0000313" key="6">
    <source>
        <dbReference type="EMBL" id="QNO42231.1"/>
    </source>
</evidence>
<protein>
    <submittedName>
        <fullName evidence="6">tRNA (Cytidine-2'-O-)-methyltransferase TrmJ</fullName>
        <ecNumber evidence="6">2.1.1.-</ecNumber>
    </submittedName>
</protein>
<dbReference type="GO" id="GO:0003723">
    <property type="term" value="F:RNA binding"/>
    <property type="evidence" value="ECO:0007669"/>
    <property type="project" value="InterPro"/>
</dbReference>
<dbReference type="InterPro" id="IPR029026">
    <property type="entry name" value="tRNA_m1G_MTases_N"/>
</dbReference>
<proteinExistence type="inferred from homology"/>
<evidence type="ECO:0000259" key="5">
    <source>
        <dbReference type="Pfam" id="PF00588"/>
    </source>
</evidence>
<dbReference type="PANTHER" id="PTHR42786">
    <property type="entry name" value="TRNA/RRNA METHYLTRANSFERASE"/>
    <property type="match status" value="1"/>
</dbReference>
<evidence type="ECO:0000256" key="3">
    <source>
        <dbReference type="ARBA" id="ARBA00022679"/>
    </source>
</evidence>
<dbReference type="GO" id="GO:0008173">
    <property type="term" value="F:RNA methyltransferase activity"/>
    <property type="evidence" value="ECO:0007669"/>
    <property type="project" value="InterPro"/>
</dbReference>
<keyword evidence="3 6" id="KW-0808">Transferase</keyword>
<reference evidence="6" key="1">
    <citation type="submission" date="2020-06" db="EMBL/GenBank/DDBJ databases">
        <title>Unique genomic features of the anaerobic methanotrophic archaea.</title>
        <authorList>
            <person name="Chadwick G.L."/>
            <person name="Skennerton C.T."/>
            <person name="Laso-Perez R."/>
            <person name="Leu A.O."/>
            <person name="Speth D.R."/>
            <person name="Yu H."/>
            <person name="Morgan-Lang C."/>
            <person name="Hatzenpichler R."/>
            <person name="Goudeau D."/>
            <person name="Malmstrom R."/>
            <person name="Brazelton W.J."/>
            <person name="Woyke T."/>
            <person name="Hallam S.J."/>
            <person name="Tyson G.W."/>
            <person name="Wegener G."/>
            <person name="Boetius A."/>
            <person name="Orphan V."/>
        </authorList>
    </citation>
    <scope>NUCLEOTIDE SEQUENCE</scope>
</reference>
<comment type="similarity">
    <text evidence="1">Belongs to the class IV-like SAM-binding methyltransferase superfamily. RNA methyltransferase TrmH family.</text>
</comment>
<dbReference type="Gene3D" id="3.40.1280.10">
    <property type="match status" value="1"/>
</dbReference>
<keyword evidence="2 6" id="KW-0489">Methyltransferase</keyword>
<dbReference type="NCBIfam" id="TIGR00050">
    <property type="entry name" value="rRNA_methyl_1"/>
    <property type="match status" value="1"/>
</dbReference>
<dbReference type="Pfam" id="PF00588">
    <property type="entry name" value="SpoU_methylase"/>
    <property type="match status" value="1"/>
</dbReference>
<evidence type="ECO:0000256" key="1">
    <source>
        <dbReference type="ARBA" id="ARBA00007228"/>
    </source>
</evidence>
<organism evidence="6">
    <name type="scientific">Candidatus Methanogaster sp. ANME-2c ERB4</name>
    <dbReference type="NCBI Taxonomy" id="2759911"/>
    <lineage>
        <taxon>Archaea</taxon>
        <taxon>Methanobacteriati</taxon>
        <taxon>Methanobacteriota</taxon>
        <taxon>Stenosarchaea group</taxon>
        <taxon>Methanomicrobia</taxon>
        <taxon>Methanosarcinales</taxon>
        <taxon>ANME-2 cluster</taxon>
        <taxon>Candidatus Methanogasteraceae</taxon>
        <taxon>Candidatus Methanogaster</taxon>
    </lineage>
</organism>
<dbReference type="GO" id="GO:0002128">
    <property type="term" value="P:tRNA nucleoside ribose methylation"/>
    <property type="evidence" value="ECO:0007669"/>
    <property type="project" value="TreeGrafter"/>
</dbReference>
<dbReference type="Gene3D" id="1.10.8.590">
    <property type="match status" value="1"/>
</dbReference>
<dbReference type="AlphaFoldDB" id="A0A7G9Y2J7"/>
<dbReference type="InterPro" id="IPR004384">
    <property type="entry name" value="RNA_MeTrfase_TrmJ/LasT"/>
</dbReference>
<dbReference type="SUPFAM" id="SSF75217">
    <property type="entry name" value="alpha/beta knot"/>
    <property type="match status" value="1"/>
</dbReference>
<gene>
    <name evidence="6" type="primary">trmJ</name>
    <name evidence="7" type="ORF">CHNKENMJ_00002</name>
    <name evidence="6" type="ORF">MKPHGJHB_00009</name>
</gene>
<dbReference type="InterPro" id="IPR001537">
    <property type="entry name" value="SpoU_MeTrfase"/>
</dbReference>
<sequence length="279" mass="31018">MVCNQAWGAPKLITELSDSAMHDAHENKNADTADGRDLHLRVVLNEPLYGGNIGSTARVLKNFGFRDLVLVNPCPIDKDAWMMAQHARDLLGNARICGSLHEATIDSNLIVGTTGARGETTGRHLRIPAYPPERIREKLNCKSGCVSIVFGREDHGLTNEELMLCDLLVSIPTSDEYPIMNLSHAVSVVLYELCDIVAGDVPLANRRDLDLLYRHIEDVLRDLNYPVHKRHKTALMLRRIFGRAELTAREVSTMRGILRLTSYHVDSQSGEGSANTRSD</sequence>
<dbReference type="EMBL" id="MT631104">
    <property type="protein sequence ID" value="QNO45371.1"/>
    <property type="molecule type" value="Genomic_DNA"/>
</dbReference>
<dbReference type="EMBL" id="MT630721">
    <property type="protein sequence ID" value="QNO42231.1"/>
    <property type="molecule type" value="Genomic_DNA"/>
</dbReference>
<evidence type="ECO:0000313" key="7">
    <source>
        <dbReference type="EMBL" id="QNO45371.1"/>
    </source>
</evidence>
<dbReference type="PIRSF" id="PIRSF004808">
    <property type="entry name" value="LasT"/>
    <property type="match status" value="1"/>
</dbReference>
<evidence type="ECO:0000256" key="2">
    <source>
        <dbReference type="ARBA" id="ARBA00022603"/>
    </source>
</evidence>
<accession>A0A7G9Y2J7</accession>
<feature type="domain" description="tRNA/rRNA methyltransferase SpoU type" evidence="5">
    <location>
        <begin position="40"/>
        <end position="191"/>
    </location>
</feature>
<dbReference type="PANTHER" id="PTHR42786:SF2">
    <property type="entry name" value="TRNA (CYTIDINE_URIDINE-2'-O-)-METHYLTRANSFERASE TRMJ"/>
    <property type="match status" value="1"/>
</dbReference>
<dbReference type="EC" id="2.1.1.-" evidence="6"/>
<name>A0A7G9Y2J7_9EURY</name>
<evidence type="ECO:0000256" key="4">
    <source>
        <dbReference type="ARBA" id="ARBA00022691"/>
    </source>
</evidence>
<dbReference type="GO" id="GO:0005829">
    <property type="term" value="C:cytosol"/>
    <property type="evidence" value="ECO:0007669"/>
    <property type="project" value="TreeGrafter"/>
</dbReference>
<dbReference type="InterPro" id="IPR029028">
    <property type="entry name" value="Alpha/beta_knot_MTases"/>
</dbReference>
<keyword evidence="4" id="KW-0949">S-adenosyl-L-methionine</keyword>
<dbReference type="CDD" id="cd18093">
    <property type="entry name" value="SpoU-like_TrmJ"/>
    <property type="match status" value="1"/>
</dbReference>